<protein>
    <recommendedName>
        <fullName evidence="1">Calcineurin-like phosphoesterase domain-containing protein</fullName>
    </recommendedName>
</protein>
<evidence type="ECO:0000313" key="2">
    <source>
        <dbReference type="EMBL" id="KAF3002684.1"/>
    </source>
</evidence>
<dbReference type="OrthoDB" id="783096at2759"/>
<feature type="domain" description="Calcineurin-like phosphoesterase" evidence="1">
    <location>
        <begin position="42"/>
        <end position="155"/>
    </location>
</feature>
<dbReference type="InterPro" id="IPR029052">
    <property type="entry name" value="Metallo-depent_PP-like"/>
</dbReference>
<comment type="caution">
    <text evidence="2">The sequence shown here is derived from an EMBL/GenBank/DDBJ whole genome shotgun (WGS) entry which is preliminary data.</text>
</comment>
<evidence type="ECO:0000259" key="1">
    <source>
        <dbReference type="Pfam" id="PF00149"/>
    </source>
</evidence>
<dbReference type="Proteomes" id="UP000801428">
    <property type="component" value="Unassembled WGS sequence"/>
</dbReference>
<dbReference type="PANTHER" id="PTHR32440">
    <property type="entry name" value="PHOSPHATASE DCR2-RELATED-RELATED"/>
    <property type="match status" value="1"/>
</dbReference>
<dbReference type="CDD" id="cd07383">
    <property type="entry name" value="MPP_Dcr2"/>
    <property type="match status" value="1"/>
</dbReference>
<dbReference type="GO" id="GO:0016788">
    <property type="term" value="F:hydrolase activity, acting on ester bonds"/>
    <property type="evidence" value="ECO:0007669"/>
    <property type="project" value="TreeGrafter"/>
</dbReference>
<dbReference type="SUPFAM" id="SSF56300">
    <property type="entry name" value="Metallo-dependent phosphatases"/>
    <property type="match status" value="1"/>
</dbReference>
<dbReference type="AlphaFoldDB" id="A0A9P4TFC6"/>
<dbReference type="Gene3D" id="3.60.21.10">
    <property type="match status" value="1"/>
</dbReference>
<dbReference type="PANTHER" id="PTHR32440:SF11">
    <property type="entry name" value="METALLOPHOSPHOESTERASE DOMAIN-CONTAINING PROTEIN"/>
    <property type="match status" value="1"/>
</dbReference>
<organism evidence="2 3">
    <name type="scientific">Curvularia kusanoi</name>
    <name type="common">Cochliobolus kusanoi</name>
    <dbReference type="NCBI Taxonomy" id="90978"/>
    <lineage>
        <taxon>Eukaryota</taxon>
        <taxon>Fungi</taxon>
        <taxon>Dikarya</taxon>
        <taxon>Ascomycota</taxon>
        <taxon>Pezizomycotina</taxon>
        <taxon>Dothideomycetes</taxon>
        <taxon>Pleosporomycetidae</taxon>
        <taxon>Pleosporales</taxon>
        <taxon>Pleosporineae</taxon>
        <taxon>Pleosporaceae</taxon>
        <taxon>Curvularia</taxon>
    </lineage>
</organism>
<dbReference type="Pfam" id="PF00149">
    <property type="entry name" value="Metallophos"/>
    <property type="match status" value="1"/>
</dbReference>
<gene>
    <name evidence="2" type="ORF">E8E13_009861</name>
</gene>
<keyword evidence="3" id="KW-1185">Reference proteome</keyword>
<reference evidence="2" key="1">
    <citation type="submission" date="2019-04" db="EMBL/GenBank/DDBJ databases">
        <title>Sequencing of skin fungus with MAO and IRED activity.</title>
        <authorList>
            <person name="Marsaioli A.J."/>
            <person name="Bonatto J.M.C."/>
            <person name="Reis Junior O."/>
        </authorList>
    </citation>
    <scope>NUCLEOTIDE SEQUENCE</scope>
    <source>
        <strain evidence="2">30M1</strain>
    </source>
</reference>
<evidence type="ECO:0000313" key="3">
    <source>
        <dbReference type="Proteomes" id="UP000801428"/>
    </source>
</evidence>
<dbReference type="GO" id="GO:0005737">
    <property type="term" value="C:cytoplasm"/>
    <property type="evidence" value="ECO:0007669"/>
    <property type="project" value="TreeGrafter"/>
</dbReference>
<dbReference type="EMBL" id="SWKU01000011">
    <property type="protein sequence ID" value="KAF3002684.1"/>
    <property type="molecule type" value="Genomic_DNA"/>
</dbReference>
<dbReference type="InterPro" id="IPR004843">
    <property type="entry name" value="Calcineurin-like_PHP"/>
</dbReference>
<name>A0A9P4TFC6_CURKU</name>
<sequence length="390" mass="42760">MKYRHLHWLVVTAAASPLLQLSRNSIADYPGLQFGADGKFSISVFSDMHLGETTSFGPGKGPSADLKTIGVMKSVLDNEKPNMVVLNGDLFTCEAVSSGDALRLTDQIAAPLVERNLPFAATFGNHDMSDTCDTRAVSEHMWSSIKGNNGQKLSFTTSSVPGPYNEVGTSNYFVPIYASKDATKIAMMLWFFDSKGAPCTNNTVDDKVLSWFTSTRDAIQQQQGRVVPSLAFVHIPLFITRAIQFERDPATAPGLTNGELIDHEGNLCDKDGKCKYKALDVSFLLALDGTKGLMAVFSGHNHGIDWCAKWSHDLPHNSRDTGSLNFCSNRRTGYGGYGDFIRGGRQIVVDEGRIDDKIVDTWVRLEDGRISGQVTLNSTFGKDRYPLVNE</sequence>
<proteinExistence type="predicted"/>
<accession>A0A9P4TFC6</accession>